<evidence type="ECO:0000313" key="6">
    <source>
        <dbReference type="Proteomes" id="UP000195985"/>
    </source>
</evidence>
<protein>
    <submittedName>
        <fullName evidence="5">Restriction endonuclease type i hsds</fullName>
    </submittedName>
</protein>
<dbReference type="AlphaFoldDB" id="A0A1W1IC31"/>
<dbReference type="Gene3D" id="3.90.220.20">
    <property type="entry name" value="DNA methylase specificity domains"/>
    <property type="match status" value="1"/>
</dbReference>
<comment type="similarity">
    <text evidence="1">Belongs to the type-I restriction system S methylase family.</text>
</comment>
<evidence type="ECO:0000256" key="1">
    <source>
        <dbReference type="ARBA" id="ARBA00010923"/>
    </source>
</evidence>
<name>A0A1W1IC31_9LACT</name>
<evidence type="ECO:0000256" key="3">
    <source>
        <dbReference type="ARBA" id="ARBA00023125"/>
    </source>
</evidence>
<accession>A0A1W1IC31</accession>
<dbReference type="Proteomes" id="UP000195985">
    <property type="component" value="Unassembled WGS sequence"/>
</dbReference>
<dbReference type="Pfam" id="PF01420">
    <property type="entry name" value="Methylase_S"/>
    <property type="match status" value="1"/>
</dbReference>
<dbReference type="GO" id="GO:0004519">
    <property type="term" value="F:endonuclease activity"/>
    <property type="evidence" value="ECO:0007669"/>
    <property type="project" value="UniProtKB-KW"/>
</dbReference>
<dbReference type="Gene3D" id="1.10.287.1120">
    <property type="entry name" value="Bipartite methylase S protein"/>
    <property type="match status" value="1"/>
</dbReference>
<keyword evidence="5" id="KW-0378">Hydrolase</keyword>
<organism evidence="5 6">
    <name type="scientific">Trichococcus pasteurii</name>
    <dbReference type="NCBI Taxonomy" id="43064"/>
    <lineage>
        <taxon>Bacteria</taxon>
        <taxon>Bacillati</taxon>
        <taxon>Bacillota</taxon>
        <taxon>Bacilli</taxon>
        <taxon>Lactobacillales</taxon>
        <taxon>Carnobacteriaceae</taxon>
        <taxon>Trichococcus</taxon>
    </lineage>
</organism>
<dbReference type="InterPro" id="IPR052021">
    <property type="entry name" value="Type-I_RS_S_subunit"/>
</dbReference>
<reference evidence="6" key="1">
    <citation type="submission" date="2016-04" db="EMBL/GenBank/DDBJ databases">
        <authorList>
            <person name="Strepis N."/>
        </authorList>
    </citation>
    <scope>NUCLEOTIDE SEQUENCE [LARGE SCALE GENOMIC DNA]</scope>
</reference>
<keyword evidence="3" id="KW-0238">DNA-binding</keyword>
<dbReference type="InterPro" id="IPR000055">
    <property type="entry name" value="Restrct_endonuc_typeI_TRD"/>
</dbReference>
<dbReference type="GO" id="GO:0003677">
    <property type="term" value="F:DNA binding"/>
    <property type="evidence" value="ECO:0007669"/>
    <property type="project" value="UniProtKB-KW"/>
</dbReference>
<evidence type="ECO:0000259" key="4">
    <source>
        <dbReference type="Pfam" id="PF01420"/>
    </source>
</evidence>
<dbReference type="EMBL" id="FWEY01000001">
    <property type="protein sequence ID" value="SLM50550.1"/>
    <property type="molecule type" value="Genomic_DNA"/>
</dbReference>
<dbReference type="STRING" id="43064.SAMN04488086_102230"/>
<dbReference type="CDD" id="cd17288">
    <property type="entry name" value="RMtype1_S_LlaAI06ORF1089P_TRD1-CR1_like"/>
    <property type="match status" value="1"/>
</dbReference>
<proteinExistence type="inferred from homology"/>
<dbReference type="SUPFAM" id="SSF116734">
    <property type="entry name" value="DNA methylase specificity domain"/>
    <property type="match status" value="1"/>
</dbReference>
<dbReference type="GO" id="GO:0009307">
    <property type="term" value="P:DNA restriction-modification system"/>
    <property type="evidence" value="ECO:0007669"/>
    <property type="project" value="UniProtKB-KW"/>
</dbReference>
<dbReference type="PANTHER" id="PTHR30408">
    <property type="entry name" value="TYPE-1 RESTRICTION ENZYME ECOKI SPECIFICITY PROTEIN"/>
    <property type="match status" value="1"/>
</dbReference>
<evidence type="ECO:0000256" key="2">
    <source>
        <dbReference type="ARBA" id="ARBA00022747"/>
    </source>
</evidence>
<keyword evidence="5" id="KW-0540">Nuclease</keyword>
<dbReference type="RefSeq" id="WP_086941455.1">
    <property type="nucleotide sequence ID" value="NZ_FONM01000002.1"/>
</dbReference>
<feature type="domain" description="Type I restriction modification DNA specificity" evidence="4">
    <location>
        <begin position="29"/>
        <end position="150"/>
    </location>
</feature>
<keyword evidence="6" id="KW-1185">Reference proteome</keyword>
<dbReference type="OrthoDB" id="9795776at2"/>
<dbReference type="InterPro" id="IPR044946">
    <property type="entry name" value="Restrct_endonuc_typeI_TRD_sf"/>
</dbReference>
<evidence type="ECO:0000313" key="5">
    <source>
        <dbReference type="EMBL" id="SLM50550.1"/>
    </source>
</evidence>
<keyword evidence="2" id="KW-0680">Restriction system</keyword>
<keyword evidence="5" id="KW-0255">Endonuclease</keyword>
<sequence>MSNEINDNLAQQAQVIYASTFIVNANPSWEKGQLRDLITVKYGKDHKKLIDGNIPVYGSGGIMRYVERPLYTQESVLIPRKGTLNNVIYVNEPFWSVDTMFYTEMKMENVAKFVYHFISNKDLGAMNAGSAVPSMTTDILNAMLVSVPDAKTLSFFESTTAPIYAQIRGNTVENKKLAEFRDTLLPKLISGEIGMPGIEY</sequence>
<dbReference type="PANTHER" id="PTHR30408:SF13">
    <property type="entry name" value="TYPE I RESTRICTION ENZYME HINDI SPECIFICITY SUBUNIT"/>
    <property type="match status" value="1"/>
</dbReference>
<gene>
    <name evidence="5" type="ORF">TPAS_222</name>
</gene>